<dbReference type="NCBIfam" id="TIGR00002">
    <property type="entry name" value="S16"/>
    <property type="match status" value="1"/>
</dbReference>
<dbReference type="GO" id="GO:0015935">
    <property type="term" value="C:small ribosomal subunit"/>
    <property type="evidence" value="ECO:0007669"/>
    <property type="project" value="TreeGrafter"/>
</dbReference>
<dbReference type="Pfam" id="PF00886">
    <property type="entry name" value="Ribosomal_S16"/>
    <property type="match status" value="1"/>
</dbReference>
<name>A0A7L7KTF5_9MOLU</name>
<gene>
    <name evidence="3 4" type="primary">rpsP</name>
    <name evidence="4" type="ORF">G4Z02_07150</name>
</gene>
<keyword evidence="1 3" id="KW-0689">Ribosomal protein</keyword>
<dbReference type="EMBL" id="CP048914">
    <property type="protein sequence ID" value="QMS85526.1"/>
    <property type="molecule type" value="Genomic_DNA"/>
</dbReference>
<evidence type="ECO:0000256" key="3">
    <source>
        <dbReference type="HAMAP-Rule" id="MF_00385"/>
    </source>
</evidence>
<evidence type="ECO:0000313" key="4">
    <source>
        <dbReference type="EMBL" id="QMS85526.1"/>
    </source>
</evidence>
<dbReference type="InterPro" id="IPR000307">
    <property type="entry name" value="Ribosomal_bS16"/>
</dbReference>
<dbReference type="GO" id="GO:0003735">
    <property type="term" value="F:structural constituent of ribosome"/>
    <property type="evidence" value="ECO:0007669"/>
    <property type="project" value="InterPro"/>
</dbReference>
<evidence type="ECO:0000256" key="2">
    <source>
        <dbReference type="ARBA" id="ARBA00023274"/>
    </source>
</evidence>
<keyword evidence="5" id="KW-1185">Reference proteome</keyword>
<keyword evidence="2 3" id="KW-0687">Ribonucleoprotein</keyword>
<sequence length="84" mass="9626">MAVKIRLQRFGAKKRPFYRIVAADSHSKRDGRYLEIIGTYNPLTNPATVKIDEEKAQKWLHEGAQVTDTVKNLFTKHGIKKSSK</sequence>
<dbReference type="AlphaFoldDB" id="A0A7L7KTF5"/>
<comment type="similarity">
    <text evidence="3">Belongs to the bacterial ribosomal protein bS16 family.</text>
</comment>
<dbReference type="InterPro" id="IPR023803">
    <property type="entry name" value="Ribosomal_bS16_dom_sf"/>
</dbReference>
<evidence type="ECO:0000256" key="1">
    <source>
        <dbReference type="ARBA" id="ARBA00022980"/>
    </source>
</evidence>
<evidence type="ECO:0000313" key="5">
    <source>
        <dbReference type="Proteomes" id="UP000514720"/>
    </source>
</evidence>
<accession>A0A7L7KTF5</accession>
<dbReference type="Proteomes" id="UP000514720">
    <property type="component" value="Chromosome"/>
</dbReference>
<dbReference type="RefSeq" id="WP_258877326.1">
    <property type="nucleotide sequence ID" value="NZ_CP048914.1"/>
</dbReference>
<dbReference type="KEGG" id="xcl:G4Z02_07150"/>
<protein>
    <recommendedName>
        <fullName evidence="3">Small ribosomal subunit protein bS16</fullName>
    </recommendedName>
</protein>
<dbReference type="SUPFAM" id="SSF54565">
    <property type="entry name" value="Ribosomal protein S16"/>
    <property type="match status" value="1"/>
</dbReference>
<dbReference type="PANTHER" id="PTHR12919:SF20">
    <property type="entry name" value="SMALL RIBOSOMAL SUBUNIT PROTEIN BS16M"/>
    <property type="match status" value="1"/>
</dbReference>
<dbReference type="GO" id="GO:0005737">
    <property type="term" value="C:cytoplasm"/>
    <property type="evidence" value="ECO:0007669"/>
    <property type="project" value="UniProtKB-ARBA"/>
</dbReference>
<dbReference type="Gene3D" id="3.30.1320.10">
    <property type="match status" value="1"/>
</dbReference>
<organism evidence="4 5">
    <name type="scientific">Candidatus Xianfuyuplasma coldseepsis</name>
    <dbReference type="NCBI Taxonomy" id="2782163"/>
    <lineage>
        <taxon>Bacteria</taxon>
        <taxon>Bacillati</taxon>
        <taxon>Mycoplasmatota</taxon>
        <taxon>Mollicutes</taxon>
        <taxon>Candidatus Izemoplasmatales</taxon>
        <taxon>Candidatus Izemoplasmataceae</taxon>
        <taxon>Candidatus Xianfuyuplasma</taxon>
    </lineage>
</organism>
<dbReference type="GO" id="GO:0006412">
    <property type="term" value="P:translation"/>
    <property type="evidence" value="ECO:0007669"/>
    <property type="project" value="UniProtKB-UniRule"/>
</dbReference>
<dbReference type="HAMAP" id="MF_00385">
    <property type="entry name" value="Ribosomal_bS16"/>
    <property type="match status" value="1"/>
</dbReference>
<proteinExistence type="inferred from homology"/>
<reference evidence="4 5" key="1">
    <citation type="submission" date="2020-02" db="EMBL/GenBank/DDBJ databases">
        <authorList>
            <person name="Zheng R.K."/>
            <person name="Sun C.M."/>
        </authorList>
    </citation>
    <scope>NUCLEOTIDE SEQUENCE [LARGE SCALE GENOMIC DNA]</scope>
    <source>
        <strain evidence="5">zrk13</strain>
    </source>
</reference>
<dbReference type="PANTHER" id="PTHR12919">
    <property type="entry name" value="30S RIBOSOMAL PROTEIN S16"/>
    <property type="match status" value="1"/>
</dbReference>